<dbReference type="Pfam" id="PF26138">
    <property type="entry name" value="DUF8040"/>
    <property type="match status" value="1"/>
</dbReference>
<gene>
    <name evidence="3" type="ordered locus">MTR_8g463880</name>
</gene>
<dbReference type="HOGENOM" id="CLU_040082_2_1_1"/>
<dbReference type="InterPro" id="IPR045249">
    <property type="entry name" value="HARBI1-like"/>
</dbReference>
<feature type="transmembrane region" description="Helical" evidence="1">
    <location>
        <begin position="13"/>
        <end position="31"/>
    </location>
</feature>
<dbReference type="EnsemblPlants" id="KEH19555">
    <property type="protein sequence ID" value="KEH19555"/>
    <property type="gene ID" value="MTR_8g463880"/>
</dbReference>
<reference evidence="3 5" key="1">
    <citation type="journal article" date="2011" name="Nature">
        <title>The Medicago genome provides insight into the evolution of rhizobial symbioses.</title>
        <authorList>
            <person name="Young N.D."/>
            <person name="Debelle F."/>
            <person name="Oldroyd G.E."/>
            <person name="Geurts R."/>
            <person name="Cannon S.B."/>
            <person name="Udvardi M.K."/>
            <person name="Benedito V.A."/>
            <person name="Mayer K.F."/>
            <person name="Gouzy J."/>
            <person name="Schoof H."/>
            <person name="Van de Peer Y."/>
            <person name="Proost S."/>
            <person name="Cook D.R."/>
            <person name="Meyers B.C."/>
            <person name="Spannagl M."/>
            <person name="Cheung F."/>
            <person name="De Mita S."/>
            <person name="Krishnakumar V."/>
            <person name="Gundlach H."/>
            <person name="Zhou S."/>
            <person name="Mudge J."/>
            <person name="Bharti A.K."/>
            <person name="Murray J.D."/>
            <person name="Naoumkina M.A."/>
            <person name="Rosen B."/>
            <person name="Silverstein K.A."/>
            <person name="Tang H."/>
            <person name="Rombauts S."/>
            <person name="Zhao P.X."/>
            <person name="Zhou P."/>
            <person name="Barbe V."/>
            <person name="Bardou P."/>
            <person name="Bechner M."/>
            <person name="Bellec A."/>
            <person name="Berger A."/>
            <person name="Berges H."/>
            <person name="Bidwell S."/>
            <person name="Bisseling T."/>
            <person name="Choisne N."/>
            <person name="Couloux A."/>
            <person name="Denny R."/>
            <person name="Deshpande S."/>
            <person name="Dai X."/>
            <person name="Doyle J.J."/>
            <person name="Dudez A.M."/>
            <person name="Farmer A.D."/>
            <person name="Fouteau S."/>
            <person name="Franken C."/>
            <person name="Gibelin C."/>
            <person name="Gish J."/>
            <person name="Goldstein S."/>
            <person name="Gonzalez A.J."/>
            <person name="Green P.J."/>
            <person name="Hallab A."/>
            <person name="Hartog M."/>
            <person name="Hua A."/>
            <person name="Humphray S.J."/>
            <person name="Jeong D.H."/>
            <person name="Jing Y."/>
            <person name="Jocker A."/>
            <person name="Kenton S.M."/>
            <person name="Kim D.J."/>
            <person name="Klee K."/>
            <person name="Lai H."/>
            <person name="Lang C."/>
            <person name="Lin S."/>
            <person name="Macmil S.L."/>
            <person name="Magdelenat G."/>
            <person name="Matthews L."/>
            <person name="McCorrison J."/>
            <person name="Monaghan E.L."/>
            <person name="Mun J.H."/>
            <person name="Najar F.Z."/>
            <person name="Nicholson C."/>
            <person name="Noirot C."/>
            <person name="O'Bleness M."/>
            <person name="Paule C.R."/>
            <person name="Poulain J."/>
            <person name="Prion F."/>
            <person name="Qin B."/>
            <person name="Qu C."/>
            <person name="Retzel E.F."/>
            <person name="Riddle C."/>
            <person name="Sallet E."/>
            <person name="Samain S."/>
            <person name="Samson N."/>
            <person name="Sanders I."/>
            <person name="Saurat O."/>
            <person name="Scarpelli C."/>
            <person name="Schiex T."/>
            <person name="Segurens B."/>
            <person name="Severin A.J."/>
            <person name="Sherrier D.J."/>
            <person name="Shi R."/>
            <person name="Sims S."/>
            <person name="Singer S.R."/>
            <person name="Sinharoy S."/>
            <person name="Sterck L."/>
            <person name="Viollet A."/>
            <person name="Wang B.B."/>
            <person name="Wang K."/>
            <person name="Wang M."/>
            <person name="Wang X."/>
            <person name="Warfsmann J."/>
            <person name="Weissenbach J."/>
            <person name="White D.D."/>
            <person name="White J.D."/>
            <person name="Wiley G.B."/>
            <person name="Wincker P."/>
            <person name="Xing Y."/>
            <person name="Yang L."/>
            <person name="Yao Z."/>
            <person name="Ying F."/>
            <person name="Zhai J."/>
            <person name="Zhou L."/>
            <person name="Zuber A."/>
            <person name="Denarie J."/>
            <person name="Dixon R.A."/>
            <person name="May G.D."/>
            <person name="Schwartz D.C."/>
            <person name="Rogers J."/>
            <person name="Quetier F."/>
            <person name="Town C.D."/>
            <person name="Roe B.A."/>
        </authorList>
    </citation>
    <scope>NUCLEOTIDE SEQUENCE [LARGE SCALE GENOMIC DNA]</scope>
    <source>
        <strain evidence="3">A17</strain>
        <strain evidence="4 5">cv. Jemalong A17</strain>
    </source>
</reference>
<reference evidence="4" key="3">
    <citation type="submission" date="2015-04" db="UniProtKB">
        <authorList>
            <consortium name="EnsemblPlants"/>
        </authorList>
    </citation>
    <scope>IDENTIFICATION</scope>
    <source>
        <strain evidence="4">cv. Jemalong A17</strain>
    </source>
</reference>
<name>A0A072U181_MEDTR</name>
<evidence type="ECO:0000313" key="5">
    <source>
        <dbReference type="Proteomes" id="UP000002051"/>
    </source>
</evidence>
<protein>
    <submittedName>
        <fullName evidence="3">Transmembrane protein, putative</fullName>
    </submittedName>
</protein>
<evidence type="ECO:0000256" key="1">
    <source>
        <dbReference type="SAM" id="Phobius"/>
    </source>
</evidence>
<proteinExistence type="predicted"/>
<dbReference type="PANTHER" id="PTHR22930">
    <property type="match status" value="1"/>
</dbReference>
<dbReference type="InterPro" id="IPR058353">
    <property type="entry name" value="DUF8040"/>
</dbReference>
<dbReference type="STRING" id="3880.A0A072U181"/>
<dbReference type="PANTHER" id="PTHR22930:SF268">
    <property type="entry name" value="NUCLEASE HARBI1"/>
    <property type="match status" value="1"/>
</dbReference>
<dbReference type="AlphaFoldDB" id="A0A072U181"/>
<feature type="domain" description="DUF8040" evidence="2">
    <location>
        <begin position="61"/>
        <end position="139"/>
    </location>
</feature>
<keyword evidence="1 3" id="KW-0812">Transmembrane</keyword>
<dbReference type="EMBL" id="CM001224">
    <property type="protein sequence ID" value="KEH19555.1"/>
    <property type="molecule type" value="Genomic_DNA"/>
</dbReference>
<keyword evidence="1" id="KW-0472">Membrane</keyword>
<reference evidence="3 5" key="2">
    <citation type="journal article" date="2014" name="BMC Genomics">
        <title>An improved genome release (version Mt4.0) for the model legume Medicago truncatula.</title>
        <authorList>
            <person name="Tang H."/>
            <person name="Krishnakumar V."/>
            <person name="Bidwell S."/>
            <person name="Rosen B."/>
            <person name="Chan A."/>
            <person name="Zhou S."/>
            <person name="Gentzbittel L."/>
            <person name="Childs K.L."/>
            <person name="Yandell M."/>
            <person name="Gundlach H."/>
            <person name="Mayer K.F."/>
            <person name="Schwartz D.C."/>
            <person name="Town C.D."/>
        </authorList>
    </citation>
    <scope>GENOME REANNOTATION</scope>
    <source>
        <strain evidence="3">A17</strain>
        <strain evidence="4 5">cv. Jemalong A17</strain>
    </source>
</reference>
<evidence type="ECO:0000313" key="4">
    <source>
        <dbReference type="EnsemblPlants" id="KEH19555"/>
    </source>
</evidence>
<accession>A0A072U181</accession>
<evidence type="ECO:0000259" key="2">
    <source>
        <dbReference type="Pfam" id="PF26138"/>
    </source>
</evidence>
<evidence type="ECO:0000313" key="3">
    <source>
        <dbReference type="EMBL" id="KEH19555.1"/>
    </source>
</evidence>
<sequence>MTNEDMRTKHLKLLQMMIVQVSIIIVLIFRLKNKSRSQIPSRIIEHREKVRNELMKHIIGSDRCYDIIRMSPKAFVNLCTLLRDHGGLTHTRRASIEEQVAKFLHTVGHNVRNRVLSFFFRRSGETISRHFHRVLDALIELEDKFLKG</sequence>
<organism evidence="3 5">
    <name type="scientific">Medicago truncatula</name>
    <name type="common">Barrel medic</name>
    <name type="synonym">Medicago tribuloides</name>
    <dbReference type="NCBI Taxonomy" id="3880"/>
    <lineage>
        <taxon>Eukaryota</taxon>
        <taxon>Viridiplantae</taxon>
        <taxon>Streptophyta</taxon>
        <taxon>Embryophyta</taxon>
        <taxon>Tracheophyta</taxon>
        <taxon>Spermatophyta</taxon>
        <taxon>Magnoliopsida</taxon>
        <taxon>eudicotyledons</taxon>
        <taxon>Gunneridae</taxon>
        <taxon>Pentapetalae</taxon>
        <taxon>rosids</taxon>
        <taxon>fabids</taxon>
        <taxon>Fabales</taxon>
        <taxon>Fabaceae</taxon>
        <taxon>Papilionoideae</taxon>
        <taxon>50 kb inversion clade</taxon>
        <taxon>NPAAA clade</taxon>
        <taxon>Hologalegina</taxon>
        <taxon>IRL clade</taxon>
        <taxon>Trifolieae</taxon>
        <taxon>Medicago</taxon>
    </lineage>
</organism>
<dbReference type="Proteomes" id="UP000002051">
    <property type="component" value="Chromosome 8"/>
</dbReference>
<keyword evidence="5" id="KW-1185">Reference proteome</keyword>
<keyword evidence="1" id="KW-1133">Transmembrane helix</keyword>